<dbReference type="EMBL" id="FOSB01000001">
    <property type="protein sequence ID" value="SFJ27432.1"/>
    <property type="molecule type" value="Genomic_DNA"/>
</dbReference>
<sequence>MHQDGKHQRRGDLTKFKEYWFLMFMLLFTLLHNFMVLLMGDGWSVVGYSVLFLLLYGLFRWMRRSVAFLRRELSWGALIGFYLAGVFVFGSILVP</sequence>
<keyword evidence="3" id="KW-1185">Reference proteome</keyword>
<dbReference type="Proteomes" id="UP000183557">
    <property type="component" value="Unassembled WGS sequence"/>
</dbReference>
<organism evidence="2 3">
    <name type="scientific">Halobacillus dabanensis</name>
    <dbReference type="NCBI Taxonomy" id="240302"/>
    <lineage>
        <taxon>Bacteria</taxon>
        <taxon>Bacillati</taxon>
        <taxon>Bacillota</taxon>
        <taxon>Bacilli</taxon>
        <taxon>Bacillales</taxon>
        <taxon>Bacillaceae</taxon>
        <taxon>Halobacillus</taxon>
    </lineage>
</organism>
<protein>
    <submittedName>
        <fullName evidence="2">Uncharacterized protein</fullName>
    </submittedName>
</protein>
<dbReference type="RefSeq" id="WP_075034944.1">
    <property type="nucleotide sequence ID" value="NZ_FOSB01000001.1"/>
</dbReference>
<feature type="transmembrane region" description="Helical" evidence="1">
    <location>
        <begin position="45"/>
        <end position="61"/>
    </location>
</feature>
<name>A0A1I3Q1C7_HALDA</name>
<keyword evidence="1" id="KW-0812">Transmembrane</keyword>
<evidence type="ECO:0000313" key="2">
    <source>
        <dbReference type="EMBL" id="SFJ27432.1"/>
    </source>
</evidence>
<feature type="transmembrane region" description="Helical" evidence="1">
    <location>
        <begin position="20"/>
        <end position="39"/>
    </location>
</feature>
<feature type="transmembrane region" description="Helical" evidence="1">
    <location>
        <begin position="73"/>
        <end position="94"/>
    </location>
</feature>
<accession>A0A1I3Q1C7</accession>
<gene>
    <name evidence="2" type="ORF">SAMN04487936_101501</name>
</gene>
<keyword evidence="1" id="KW-0472">Membrane</keyword>
<proteinExistence type="predicted"/>
<evidence type="ECO:0000313" key="3">
    <source>
        <dbReference type="Proteomes" id="UP000183557"/>
    </source>
</evidence>
<evidence type="ECO:0000256" key="1">
    <source>
        <dbReference type="SAM" id="Phobius"/>
    </source>
</evidence>
<dbReference type="AlphaFoldDB" id="A0A1I3Q1C7"/>
<reference evidence="3" key="1">
    <citation type="submission" date="2016-10" db="EMBL/GenBank/DDBJ databases">
        <authorList>
            <person name="Varghese N."/>
            <person name="Submissions S."/>
        </authorList>
    </citation>
    <scope>NUCLEOTIDE SEQUENCE [LARGE SCALE GENOMIC DNA]</scope>
    <source>
        <strain evidence="3">CGMCC 1.3704</strain>
    </source>
</reference>
<dbReference type="OrthoDB" id="2972782at2"/>
<keyword evidence="1" id="KW-1133">Transmembrane helix</keyword>